<keyword evidence="1 4" id="KW-0560">Oxidoreductase</keyword>
<evidence type="ECO:0000259" key="2">
    <source>
        <dbReference type="PROSITE" id="PS51176"/>
    </source>
</evidence>
<dbReference type="InterPro" id="IPR050812">
    <property type="entry name" value="Preph/Arog_dehydrog"/>
</dbReference>
<dbReference type="KEGG" id="mwo:MWSIV6_0184"/>
<gene>
    <name evidence="4" type="ORF">N5910_00990</name>
    <name evidence="3" type="ORF">U2150_07035</name>
</gene>
<dbReference type="Pfam" id="PF02153">
    <property type="entry name" value="PDH_N"/>
    <property type="match status" value="1"/>
</dbReference>
<dbReference type="AlphaFoldDB" id="A0A9E7ULY2"/>
<dbReference type="GeneID" id="58977844"/>
<dbReference type="InterPro" id="IPR008299">
    <property type="entry name" value="Prep_DH/arog_DH"/>
</dbReference>
<dbReference type="PANTHER" id="PTHR21363:SF0">
    <property type="entry name" value="PREPHENATE DEHYDROGENASE [NADP(+)]"/>
    <property type="match status" value="1"/>
</dbReference>
<evidence type="ECO:0000313" key="3">
    <source>
        <dbReference type="EMBL" id="MEJ8543241.1"/>
    </source>
</evidence>
<dbReference type="InterPro" id="IPR036291">
    <property type="entry name" value="NAD(P)-bd_dom_sf"/>
</dbReference>
<reference evidence="3 5" key="2">
    <citation type="submission" date="2023-12" db="EMBL/GenBank/DDBJ databases">
        <title>Phenotypic and Genomic Characterization of Methanothermobacter wolfeii Strain BSEL, a CO2-Capturing Archaeon with Minimal Nutrient Requirements.</title>
        <authorList>
            <person name="Ale Enriquez F."/>
            <person name="Ahring B.K."/>
        </authorList>
    </citation>
    <scope>NUCLEOTIDE SEQUENCE [LARGE SCALE GENOMIC DNA]</scope>
    <source>
        <strain evidence="3 5">BSEL-1</strain>
    </source>
</reference>
<dbReference type="GO" id="GO:0008977">
    <property type="term" value="F:prephenate dehydrogenase (NAD+) activity"/>
    <property type="evidence" value="ECO:0007669"/>
    <property type="project" value="UniProtKB-EC"/>
</dbReference>
<dbReference type="Pfam" id="PF20463">
    <property type="entry name" value="PDH_C"/>
    <property type="match status" value="1"/>
</dbReference>
<evidence type="ECO:0000313" key="5">
    <source>
        <dbReference type="Proteomes" id="UP001369247"/>
    </source>
</evidence>
<name>A0A9E7ULY2_METWO</name>
<dbReference type="RefSeq" id="WP_084531317.1">
    <property type="nucleotide sequence ID" value="NZ_CP104550.1"/>
</dbReference>
<dbReference type="InterPro" id="IPR008927">
    <property type="entry name" value="6-PGluconate_DH-like_C_sf"/>
</dbReference>
<dbReference type="PIRSF" id="PIRSF006549">
    <property type="entry name" value="PDH_arog_dh_reg"/>
    <property type="match status" value="1"/>
</dbReference>
<sequence>MKVSVIGGTRGLGYWIARFLKDEGFSVIITGRDREAGLAAAERIGADYCPDNTRAASASDVVIVSVPIDVTPNVLREVAPNVREGCLLMDVTSVKEEPARIMAELIPDGAYFIPAHPMFGPRVTSLEGQVVVLTPTEDNPWLEPLKEFLEERKARVIVTDPEKHDLMMAVVQVLTHFAYISIAATLESAGVDIRESRKFASPIYNLMIDTIARIVAQNPYLAYSIQTHNRHARRMRDLFLETAGELRDLLDSGAMDEFVRRMSLAAKNIDDIESSLGRSDKAIEALNHELSLLKDSVGGEVGLKHIYSGKVHVGILESVTPDYAILRSGKRTLKFKISNIRVLSGDELLRWKADNLDSAVYDISAVFPDGVRPEVIEELLGRLDGVVEARVTDRYRGPQIPDGFISLTVRIRVFERESYERVKKVIEGMGASIR</sequence>
<organism evidence="4">
    <name type="scientific">Methanothermobacter wolfeii</name>
    <name type="common">Methanobacterium wolfei</name>
    <dbReference type="NCBI Taxonomy" id="145261"/>
    <lineage>
        <taxon>Archaea</taxon>
        <taxon>Methanobacteriati</taxon>
        <taxon>Methanobacteriota</taxon>
        <taxon>Methanomada group</taxon>
        <taxon>Methanobacteria</taxon>
        <taxon>Methanobacteriales</taxon>
        <taxon>Methanobacteriaceae</taxon>
        <taxon>Methanothermobacter</taxon>
    </lineage>
</organism>
<dbReference type="Gene3D" id="1.10.3660.10">
    <property type="entry name" value="6-phosphogluconate dehydrogenase C-terminal like domain"/>
    <property type="match status" value="1"/>
</dbReference>
<dbReference type="PROSITE" id="PS51176">
    <property type="entry name" value="PDH_ADH"/>
    <property type="match status" value="1"/>
</dbReference>
<accession>A0A9E7ULY2</accession>
<dbReference type="SUPFAM" id="SSF51735">
    <property type="entry name" value="NAD(P)-binding Rossmann-fold domains"/>
    <property type="match status" value="1"/>
</dbReference>
<dbReference type="Proteomes" id="UP001065373">
    <property type="component" value="Chromosome"/>
</dbReference>
<dbReference type="GO" id="GO:0070403">
    <property type="term" value="F:NAD+ binding"/>
    <property type="evidence" value="ECO:0007669"/>
    <property type="project" value="InterPro"/>
</dbReference>
<keyword evidence="5" id="KW-1185">Reference proteome</keyword>
<dbReference type="GO" id="GO:0006571">
    <property type="term" value="P:tyrosine biosynthetic process"/>
    <property type="evidence" value="ECO:0007669"/>
    <property type="project" value="InterPro"/>
</dbReference>
<protein>
    <submittedName>
        <fullName evidence="4">Prephenate dehydrogenase</fullName>
        <ecNumber evidence="4">1.3.1.12</ecNumber>
    </submittedName>
</protein>
<evidence type="ECO:0000313" key="4">
    <source>
        <dbReference type="EMBL" id="UXH31910.1"/>
    </source>
</evidence>
<dbReference type="EMBL" id="CP104550">
    <property type="protein sequence ID" value="UXH31910.1"/>
    <property type="molecule type" value="Genomic_DNA"/>
</dbReference>
<feature type="domain" description="Prephenate/arogenate dehydrogenase" evidence="2">
    <location>
        <begin position="1"/>
        <end position="280"/>
    </location>
</feature>
<dbReference type="SUPFAM" id="SSF48179">
    <property type="entry name" value="6-phosphogluconate dehydrogenase C-terminal domain-like"/>
    <property type="match status" value="1"/>
</dbReference>
<evidence type="ECO:0000256" key="1">
    <source>
        <dbReference type="ARBA" id="ARBA00023002"/>
    </source>
</evidence>
<dbReference type="InterPro" id="IPR046825">
    <property type="entry name" value="PDH_C"/>
</dbReference>
<proteinExistence type="predicted"/>
<dbReference type="Gene3D" id="3.40.50.720">
    <property type="entry name" value="NAD(P)-binding Rossmann-like Domain"/>
    <property type="match status" value="1"/>
</dbReference>
<dbReference type="InterPro" id="IPR046826">
    <property type="entry name" value="PDH_N"/>
</dbReference>
<dbReference type="EC" id="1.3.1.12" evidence="4"/>
<dbReference type="PANTHER" id="PTHR21363">
    <property type="entry name" value="PREPHENATE DEHYDROGENASE"/>
    <property type="match status" value="1"/>
</dbReference>
<dbReference type="InterPro" id="IPR003099">
    <property type="entry name" value="Prephen_DH"/>
</dbReference>
<dbReference type="EMBL" id="JAXUHJ010000010">
    <property type="protein sequence ID" value="MEJ8543241.1"/>
    <property type="molecule type" value="Genomic_DNA"/>
</dbReference>
<dbReference type="GO" id="GO:0004665">
    <property type="term" value="F:prephenate dehydrogenase (NADP+) activity"/>
    <property type="evidence" value="ECO:0007669"/>
    <property type="project" value="InterPro"/>
</dbReference>
<reference evidence="4" key="1">
    <citation type="submission" date="2022-09" db="EMBL/GenBank/DDBJ databases">
        <title>Characterization of three MwoI isoschizomers from sequenced genome and metagenomes.</title>
        <authorList>
            <person name="Fomenkov A."/>
            <person name="Xu S.Y."/>
            <person name="Roberts R.J."/>
        </authorList>
    </citation>
    <scope>NUCLEOTIDE SEQUENCE</scope>
    <source>
        <strain evidence="4">DSM 2970</strain>
    </source>
</reference>
<dbReference type="NCBIfam" id="NF006408">
    <property type="entry name" value="PRK08655.1-2"/>
    <property type="match status" value="1"/>
</dbReference>
<dbReference type="Proteomes" id="UP001369247">
    <property type="component" value="Unassembled WGS sequence"/>
</dbReference>